<sequence length="197" mass="22800">MYMQYMYKVPPTKQQVELKASIRARRLHQILGRPLTLHAGISNRSGCDDGIPEKSRDTLKYYRHVYQVTFLSRTLDRQPPTVHRTTTHPTHPPTLPTPTPTRPTHPPSTPPAILAYIYGHLTNYDFTSDTNSPIRETEQEDHRLVNAIRGSIHALHSRKFGTFPPFRFSKFDGGPLCYRRSQREPANKIHTYLPYRV</sequence>
<feature type="region of interest" description="Disordered" evidence="1">
    <location>
        <begin position="79"/>
        <end position="110"/>
    </location>
</feature>
<keyword evidence="3" id="KW-1185">Reference proteome</keyword>
<gene>
    <name evidence="2" type="ORF">EVAR_58735_1</name>
</gene>
<feature type="compositionally biased region" description="Low complexity" evidence="1">
    <location>
        <begin position="79"/>
        <end position="89"/>
    </location>
</feature>
<evidence type="ECO:0000256" key="1">
    <source>
        <dbReference type="SAM" id="MobiDB-lite"/>
    </source>
</evidence>
<evidence type="ECO:0000313" key="3">
    <source>
        <dbReference type="Proteomes" id="UP000299102"/>
    </source>
</evidence>
<dbReference type="EMBL" id="BGZK01001399">
    <property type="protein sequence ID" value="GBP79067.1"/>
    <property type="molecule type" value="Genomic_DNA"/>
</dbReference>
<accession>A0A4C1YXD7</accession>
<organism evidence="2 3">
    <name type="scientific">Eumeta variegata</name>
    <name type="common">Bagworm moth</name>
    <name type="synonym">Eumeta japonica</name>
    <dbReference type="NCBI Taxonomy" id="151549"/>
    <lineage>
        <taxon>Eukaryota</taxon>
        <taxon>Metazoa</taxon>
        <taxon>Ecdysozoa</taxon>
        <taxon>Arthropoda</taxon>
        <taxon>Hexapoda</taxon>
        <taxon>Insecta</taxon>
        <taxon>Pterygota</taxon>
        <taxon>Neoptera</taxon>
        <taxon>Endopterygota</taxon>
        <taxon>Lepidoptera</taxon>
        <taxon>Glossata</taxon>
        <taxon>Ditrysia</taxon>
        <taxon>Tineoidea</taxon>
        <taxon>Psychidae</taxon>
        <taxon>Oiketicinae</taxon>
        <taxon>Eumeta</taxon>
    </lineage>
</organism>
<dbReference type="Proteomes" id="UP000299102">
    <property type="component" value="Unassembled WGS sequence"/>
</dbReference>
<reference evidence="2 3" key="1">
    <citation type="journal article" date="2019" name="Commun. Biol.">
        <title>The bagworm genome reveals a unique fibroin gene that provides high tensile strength.</title>
        <authorList>
            <person name="Kono N."/>
            <person name="Nakamura H."/>
            <person name="Ohtoshi R."/>
            <person name="Tomita M."/>
            <person name="Numata K."/>
            <person name="Arakawa K."/>
        </authorList>
    </citation>
    <scope>NUCLEOTIDE SEQUENCE [LARGE SCALE GENOMIC DNA]</scope>
</reference>
<evidence type="ECO:0000313" key="2">
    <source>
        <dbReference type="EMBL" id="GBP79067.1"/>
    </source>
</evidence>
<feature type="compositionally biased region" description="Pro residues" evidence="1">
    <location>
        <begin position="90"/>
        <end position="110"/>
    </location>
</feature>
<dbReference type="AlphaFoldDB" id="A0A4C1YXD7"/>
<name>A0A4C1YXD7_EUMVA</name>
<comment type="caution">
    <text evidence="2">The sequence shown here is derived from an EMBL/GenBank/DDBJ whole genome shotgun (WGS) entry which is preliminary data.</text>
</comment>
<protein>
    <submittedName>
        <fullName evidence="2">Uncharacterized protein</fullName>
    </submittedName>
</protein>
<proteinExistence type="predicted"/>